<comment type="caution">
    <text evidence="7">The sequence shown here is derived from an EMBL/GenBank/DDBJ whole genome shotgun (WGS) entry which is preliminary data.</text>
</comment>
<sequence>MDIESLRYVVTLAEELHFGRSARRHYIGEAPFGRRIRQVESELSVRMFDRTSRRVSLTSEGAALVARIRQVLADLDALRPAIVVDPSAVRVGVLGFGVGGQWRQLRREVLSDVPGIVLTHRGLTLKSQYSALHQHEVDVALVHYLGDVDGIDLLPVMQTPRVAVVPRESLYSEADHLSVDDVPSDHWLRFEGTDDRFVDWVGPPAAGRVTTSLEMLTTAVATTGLVGIHGAEAANFFAHPDVCFVPLKGPPITTAVATRHDDTRPAVAAFRAAARRISALPTTA</sequence>
<dbReference type="PANTHER" id="PTHR30346:SF0">
    <property type="entry name" value="HCA OPERON TRANSCRIPTIONAL ACTIVATOR HCAR"/>
    <property type="match status" value="1"/>
</dbReference>
<feature type="domain" description="HTH lysR-type" evidence="6">
    <location>
        <begin position="1"/>
        <end position="58"/>
    </location>
</feature>
<keyword evidence="8" id="KW-1185">Reference proteome</keyword>
<dbReference type="InterPro" id="IPR000847">
    <property type="entry name" value="LysR_HTH_N"/>
</dbReference>
<protein>
    <recommendedName>
        <fullName evidence="6">HTH lysR-type domain-containing protein</fullName>
    </recommendedName>
</protein>
<dbReference type="EMBL" id="NGFO01000040">
    <property type="protein sequence ID" value="OUC76125.1"/>
    <property type="molecule type" value="Genomic_DNA"/>
</dbReference>
<organism evidence="7 8">
    <name type="scientific">Gordonia lacunae</name>
    <dbReference type="NCBI Taxonomy" id="417102"/>
    <lineage>
        <taxon>Bacteria</taxon>
        <taxon>Bacillati</taxon>
        <taxon>Actinomycetota</taxon>
        <taxon>Actinomycetes</taxon>
        <taxon>Mycobacteriales</taxon>
        <taxon>Gordoniaceae</taxon>
        <taxon>Gordonia</taxon>
    </lineage>
</organism>
<evidence type="ECO:0000256" key="4">
    <source>
        <dbReference type="ARBA" id="ARBA00023159"/>
    </source>
</evidence>
<evidence type="ECO:0000256" key="5">
    <source>
        <dbReference type="ARBA" id="ARBA00023163"/>
    </source>
</evidence>
<dbReference type="SUPFAM" id="SSF46785">
    <property type="entry name" value="Winged helix' DNA-binding domain"/>
    <property type="match status" value="1"/>
</dbReference>
<accession>A0A243Q438</accession>
<evidence type="ECO:0000313" key="8">
    <source>
        <dbReference type="Proteomes" id="UP000194632"/>
    </source>
</evidence>
<dbReference type="SUPFAM" id="SSF53850">
    <property type="entry name" value="Periplasmic binding protein-like II"/>
    <property type="match status" value="1"/>
</dbReference>
<dbReference type="GO" id="GO:0003677">
    <property type="term" value="F:DNA binding"/>
    <property type="evidence" value="ECO:0007669"/>
    <property type="project" value="UniProtKB-KW"/>
</dbReference>
<keyword evidence="5" id="KW-0804">Transcription</keyword>
<dbReference type="Pfam" id="PF03466">
    <property type="entry name" value="LysR_substrate"/>
    <property type="match status" value="1"/>
</dbReference>
<dbReference type="GO" id="GO:0003700">
    <property type="term" value="F:DNA-binding transcription factor activity"/>
    <property type="evidence" value="ECO:0007669"/>
    <property type="project" value="InterPro"/>
</dbReference>
<name>A0A243Q438_9ACTN</name>
<dbReference type="PROSITE" id="PS50931">
    <property type="entry name" value="HTH_LYSR"/>
    <property type="match status" value="1"/>
</dbReference>
<reference evidence="7 8" key="1">
    <citation type="submission" date="2017-05" db="EMBL/GenBank/DDBJ databases">
        <title>Biotechnological potential of actinobacteria isolated from South African environments.</title>
        <authorList>
            <person name="Le Roes-Hill M."/>
            <person name="Prins A."/>
            <person name="Durrell K.A."/>
        </authorList>
    </citation>
    <scope>NUCLEOTIDE SEQUENCE [LARGE SCALE GENOMIC DNA]</scope>
    <source>
        <strain evidence="7">BS2</strain>
    </source>
</reference>
<dbReference type="Gene3D" id="1.10.10.10">
    <property type="entry name" value="Winged helix-like DNA-binding domain superfamily/Winged helix DNA-binding domain"/>
    <property type="match status" value="1"/>
</dbReference>
<dbReference type="AlphaFoldDB" id="A0A243Q438"/>
<dbReference type="Gene3D" id="3.40.190.10">
    <property type="entry name" value="Periplasmic binding protein-like II"/>
    <property type="match status" value="2"/>
</dbReference>
<gene>
    <name evidence="7" type="ORF">CA982_23395</name>
</gene>
<dbReference type="Proteomes" id="UP000194632">
    <property type="component" value="Unassembled WGS sequence"/>
</dbReference>
<dbReference type="InterPro" id="IPR005119">
    <property type="entry name" value="LysR_subst-bd"/>
</dbReference>
<dbReference type="InterPro" id="IPR036390">
    <property type="entry name" value="WH_DNA-bd_sf"/>
</dbReference>
<evidence type="ECO:0000256" key="3">
    <source>
        <dbReference type="ARBA" id="ARBA00023125"/>
    </source>
</evidence>
<keyword evidence="3" id="KW-0238">DNA-binding</keyword>
<dbReference type="PANTHER" id="PTHR30346">
    <property type="entry name" value="TRANSCRIPTIONAL DUAL REGULATOR HCAR-RELATED"/>
    <property type="match status" value="1"/>
</dbReference>
<dbReference type="RefSeq" id="WP_086537536.1">
    <property type="nucleotide sequence ID" value="NZ_NGFO01000040.1"/>
</dbReference>
<dbReference type="GO" id="GO:0032993">
    <property type="term" value="C:protein-DNA complex"/>
    <property type="evidence" value="ECO:0007669"/>
    <property type="project" value="TreeGrafter"/>
</dbReference>
<evidence type="ECO:0000313" key="7">
    <source>
        <dbReference type="EMBL" id="OUC76125.1"/>
    </source>
</evidence>
<dbReference type="InterPro" id="IPR036388">
    <property type="entry name" value="WH-like_DNA-bd_sf"/>
</dbReference>
<dbReference type="STRING" id="417102.CA982_23395"/>
<dbReference type="Pfam" id="PF00126">
    <property type="entry name" value="HTH_1"/>
    <property type="match status" value="1"/>
</dbReference>
<evidence type="ECO:0000259" key="6">
    <source>
        <dbReference type="PROSITE" id="PS50931"/>
    </source>
</evidence>
<evidence type="ECO:0000256" key="2">
    <source>
        <dbReference type="ARBA" id="ARBA00023015"/>
    </source>
</evidence>
<comment type="similarity">
    <text evidence="1">Belongs to the LysR transcriptional regulatory family.</text>
</comment>
<dbReference type="OrthoDB" id="3176554at2"/>
<keyword evidence="2" id="KW-0805">Transcription regulation</keyword>
<evidence type="ECO:0000256" key="1">
    <source>
        <dbReference type="ARBA" id="ARBA00009437"/>
    </source>
</evidence>
<keyword evidence="4" id="KW-0010">Activator</keyword>
<proteinExistence type="inferred from homology"/>